<dbReference type="PANTHER" id="PTHR43542">
    <property type="entry name" value="METHYLTRANSFERASE"/>
    <property type="match status" value="1"/>
</dbReference>
<dbReference type="InterPro" id="IPR029063">
    <property type="entry name" value="SAM-dependent_MTases_sf"/>
</dbReference>
<evidence type="ECO:0000313" key="3">
    <source>
        <dbReference type="EMBL" id="KND62635.1"/>
    </source>
</evidence>
<evidence type="ECO:0000256" key="2">
    <source>
        <dbReference type="ARBA" id="ARBA00022679"/>
    </source>
</evidence>
<dbReference type="SUPFAM" id="SSF53335">
    <property type="entry name" value="S-adenosyl-L-methionine-dependent methyltransferases"/>
    <property type="match status" value="1"/>
</dbReference>
<dbReference type="CDD" id="cd02440">
    <property type="entry name" value="AdoMet_MTases"/>
    <property type="match status" value="1"/>
</dbReference>
<keyword evidence="2" id="KW-0808">Transferase</keyword>
<dbReference type="OrthoDB" id="9803017at2"/>
<reference evidence="3 4" key="1">
    <citation type="journal article" date="2015" name="BMC Microbiol.">
        <title>'Candidatus Phytoplasma phoenicium' associated with almond witches'-broom disease: from draft genome to genetic diversity among strain populations.</title>
        <authorList>
            <person name="Quaglino F."/>
            <person name="Kube M."/>
            <person name="Jawhari M."/>
            <person name="Abou-Jawdah Y."/>
            <person name="Siewert C."/>
            <person name="Choueiri E."/>
            <person name="Sobh H."/>
            <person name="Casati P."/>
            <person name="Tedeschi R."/>
            <person name="Molino Lova M."/>
            <person name="Alma A."/>
            <person name="Bianco P.A."/>
        </authorList>
    </citation>
    <scope>NUCLEOTIDE SEQUENCE [LARGE SCALE GENOMIC DNA]</scope>
    <source>
        <strain evidence="3 4">SA213</strain>
    </source>
</reference>
<dbReference type="InterPro" id="IPR004398">
    <property type="entry name" value="RNA_MeTrfase_RsmD"/>
</dbReference>
<comment type="caution">
    <text evidence="3">The sequence shown here is derived from an EMBL/GenBank/DDBJ whole genome shotgun (WGS) entry which is preliminary data.</text>
</comment>
<dbReference type="InterPro" id="IPR002052">
    <property type="entry name" value="DNA_methylase_N6_adenine_CS"/>
</dbReference>
<dbReference type="Pfam" id="PF03602">
    <property type="entry name" value="Cons_hypoth95"/>
    <property type="match status" value="1"/>
</dbReference>
<dbReference type="AlphaFoldDB" id="A0A0L0MK18"/>
<dbReference type="GO" id="GO:0031167">
    <property type="term" value="P:rRNA methylation"/>
    <property type="evidence" value="ECO:0007669"/>
    <property type="project" value="InterPro"/>
</dbReference>
<dbReference type="PIRSF" id="PIRSF004553">
    <property type="entry name" value="CHP00095"/>
    <property type="match status" value="1"/>
</dbReference>
<dbReference type="PROSITE" id="PS00092">
    <property type="entry name" value="N6_MTASE"/>
    <property type="match status" value="1"/>
</dbReference>
<organism evidence="3 4">
    <name type="scientific">Candidatus Phytoplasma phoenicium</name>
    <dbReference type="NCBI Taxonomy" id="198422"/>
    <lineage>
        <taxon>Bacteria</taxon>
        <taxon>Bacillati</taxon>
        <taxon>Mycoplasmatota</taxon>
        <taxon>Mollicutes</taxon>
        <taxon>Acholeplasmatales</taxon>
        <taxon>Acholeplasmataceae</taxon>
        <taxon>Candidatus Phytoplasma</taxon>
        <taxon>16SrIX (Pigeon pea witches'-broom group)</taxon>
    </lineage>
</organism>
<dbReference type="Proteomes" id="UP000037086">
    <property type="component" value="Unassembled WGS sequence"/>
</dbReference>
<dbReference type="Gene3D" id="3.40.50.150">
    <property type="entry name" value="Vaccinia Virus protein VP39"/>
    <property type="match status" value="1"/>
</dbReference>
<dbReference type="GO" id="GO:0008168">
    <property type="term" value="F:methyltransferase activity"/>
    <property type="evidence" value="ECO:0007669"/>
    <property type="project" value="UniProtKB-KW"/>
</dbReference>
<keyword evidence="1 3" id="KW-0489">Methyltransferase</keyword>
<keyword evidence="4" id="KW-1185">Reference proteome</keyword>
<dbReference type="PATRIC" id="fig|198422.3.peg.129"/>
<accession>A0A0L0MK18</accession>
<proteinExistence type="predicted"/>
<name>A0A0L0MK18_9MOLU</name>
<dbReference type="GO" id="GO:0003676">
    <property type="term" value="F:nucleic acid binding"/>
    <property type="evidence" value="ECO:0007669"/>
    <property type="project" value="InterPro"/>
</dbReference>
<dbReference type="PANTHER" id="PTHR43542:SF1">
    <property type="entry name" value="METHYLTRANSFERASE"/>
    <property type="match status" value="1"/>
</dbReference>
<protein>
    <submittedName>
        <fullName evidence="3">N6-adenine-specific methylase</fullName>
    </submittedName>
</protein>
<evidence type="ECO:0000313" key="4">
    <source>
        <dbReference type="Proteomes" id="UP000037086"/>
    </source>
</evidence>
<gene>
    <name evidence="3" type="primary">rsmD</name>
    <name evidence="3" type="ORF">AlmWB_01680</name>
</gene>
<evidence type="ECO:0000256" key="1">
    <source>
        <dbReference type="ARBA" id="ARBA00022603"/>
    </source>
</evidence>
<dbReference type="EMBL" id="JPSQ01000029">
    <property type="protein sequence ID" value="KND62635.1"/>
    <property type="molecule type" value="Genomic_DNA"/>
</dbReference>
<dbReference type="NCBIfam" id="TIGR00095">
    <property type="entry name" value="16S rRNA (guanine(966)-N(2))-methyltransferase RsmD"/>
    <property type="match status" value="1"/>
</dbReference>
<sequence length="185" mass="21659">MLKIIAGKYKGLKLSLVPSIKTKPTSHLIRKVLFDTIGNLHDMKKVLDLFSGSGACAFEALSRDAQSIYLVDNLWIAYQTMKKNKKKLNLTNMQAQLFYGNAFKILCRFIEQKLIFDLIILDPPYEKYSYITLFKNLDIITTLKSWVVYETFHRNLLPQNIYSFSLIKNKKYGSKKLYFYQKIYV</sequence>